<protein>
    <recommendedName>
        <fullName evidence="3">DUF4367 domain-containing protein</fullName>
    </recommendedName>
</protein>
<gene>
    <name evidence="1" type="ORF">J2Z82_002587</name>
</gene>
<sequence length="164" mass="18880">MKEPRGRGFLRKLAFIFIIVLLISVGCDDKSRSKELVGYDEEKVVNALPKLSFNPEIPNVLPFKPTETKVNVRNIGGIGNSLLEVLFKNGYQEEVTFRATIGENAIDFTEEEVKIRKNLKGRYGETENRKIMKWQKDNIYYELLVDNNSATKEEVIKIAKSFYQ</sequence>
<name>A0ABS4HFE9_9BACI</name>
<accession>A0ABS4HFE9</accession>
<dbReference type="EMBL" id="JAGGKK010000014">
    <property type="protein sequence ID" value="MBP1949647.1"/>
    <property type="molecule type" value="Genomic_DNA"/>
</dbReference>
<evidence type="ECO:0000313" key="1">
    <source>
        <dbReference type="EMBL" id="MBP1949647.1"/>
    </source>
</evidence>
<evidence type="ECO:0008006" key="3">
    <source>
        <dbReference type="Google" id="ProtNLM"/>
    </source>
</evidence>
<evidence type="ECO:0000313" key="2">
    <source>
        <dbReference type="Proteomes" id="UP001519328"/>
    </source>
</evidence>
<organism evidence="1 2">
    <name type="scientific">Virgibacillus litoralis</name>
    <dbReference type="NCBI Taxonomy" id="578221"/>
    <lineage>
        <taxon>Bacteria</taxon>
        <taxon>Bacillati</taxon>
        <taxon>Bacillota</taxon>
        <taxon>Bacilli</taxon>
        <taxon>Bacillales</taxon>
        <taxon>Bacillaceae</taxon>
        <taxon>Virgibacillus</taxon>
    </lineage>
</organism>
<keyword evidence="2" id="KW-1185">Reference proteome</keyword>
<comment type="caution">
    <text evidence="1">The sequence shown here is derived from an EMBL/GenBank/DDBJ whole genome shotgun (WGS) entry which is preliminary data.</text>
</comment>
<reference evidence="1 2" key="1">
    <citation type="submission" date="2021-03" db="EMBL/GenBank/DDBJ databases">
        <title>Genomic Encyclopedia of Type Strains, Phase IV (KMG-IV): sequencing the most valuable type-strain genomes for metagenomic binning, comparative biology and taxonomic classification.</title>
        <authorList>
            <person name="Goeker M."/>
        </authorList>
    </citation>
    <scope>NUCLEOTIDE SEQUENCE [LARGE SCALE GENOMIC DNA]</scope>
    <source>
        <strain evidence="1 2">DSM 21085</strain>
    </source>
</reference>
<dbReference type="Proteomes" id="UP001519328">
    <property type="component" value="Unassembled WGS sequence"/>
</dbReference>
<proteinExistence type="predicted"/>
<dbReference type="PROSITE" id="PS51257">
    <property type="entry name" value="PROKAR_LIPOPROTEIN"/>
    <property type="match status" value="1"/>
</dbReference>